<evidence type="ECO:0000256" key="1">
    <source>
        <dbReference type="SAM" id="Phobius"/>
    </source>
</evidence>
<protein>
    <submittedName>
        <fullName evidence="2">Uncharacterized protein</fullName>
    </submittedName>
</protein>
<dbReference type="RefSeq" id="WP_190479556.1">
    <property type="nucleotide sequence ID" value="NZ_JACJSG010000069.1"/>
</dbReference>
<dbReference type="Proteomes" id="UP000661112">
    <property type="component" value="Unassembled WGS sequence"/>
</dbReference>
<name>A0ABR8DCY1_9NOST</name>
<feature type="transmembrane region" description="Helical" evidence="1">
    <location>
        <begin position="71"/>
        <end position="90"/>
    </location>
</feature>
<proteinExistence type="predicted"/>
<dbReference type="EMBL" id="JACJSG010000069">
    <property type="protein sequence ID" value="MBD2505090.1"/>
    <property type="molecule type" value="Genomic_DNA"/>
</dbReference>
<keyword evidence="1" id="KW-0812">Transmembrane</keyword>
<sequence length="143" mass="16176">MSNWKFNWNSWNIGGKIIFVSTCLAAISLPMKWQDAGFLGYRNGIFPGILFLCLYIYPVQCVFRNLRMNKIAGYACSVAAIILAFLYIGRSITRFYSQTINLAGQGVYLFFFASIGLLIGTFFYKKYALPESTSQPEAQDSLK</sequence>
<feature type="transmembrane region" description="Helical" evidence="1">
    <location>
        <begin position="39"/>
        <end position="59"/>
    </location>
</feature>
<gene>
    <name evidence="2" type="ORF">H6G83_31570</name>
</gene>
<keyword evidence="1" id="KW-0472">Membrane</keyword>
<comment type="caution">
    <text evidence="2">The sequence shown here is derived from an EMBL/GenBank/DDBJ whole genome shotgun (WGS) entry which is preliminary data.</text>
</comment>
<keyword evidence="1" id="KW-1133">Transmembrane helix</keyword>
<accession>A0ABR8DCY1</accession>
<organism evidence="2 3">
    <name type="scientific">Anabaena azotica FACHB-119</name>
    <dbReference type="NCBI Taxonomy" id="947527"/>
    <lineage>
        <taxon>Bacteria</taxon>
        <taxon>Bacillati</taxon>
        <taxon>Cyanobacteriota</taxon>
        <taxon>Cyanophyceae</taxon>
        <taxon>Nostocales</taxon>
        <taxon>Nostocaceae</taxon>
        <taxon>Anabaena</taxon>
        <taxon>Anabaena azotica</taxon>
    </lineage>
</organism>
<reference evidence="2 3" key="1">
    <citation type="journal article" date="2020" name="ISME J.">
        <title>Comparative genomics reveals insights into cyanobacterial evolution and habitat adaptation.</title>
        <authorList>
            <person name="Chen M.Y."/>
            <person name="Teng W.K."/>
            <person name="Zhao L."/>
            <person name="Hu C.X."/>
            <person name="Zhou Y.K."/>
            <person name="Han B.P."/>
            <person name="Song L.R."/>
            <person name="Shu W.S."/>
        </authorList>
    </citation>
    <scope>NUCLEOTIDE SEQUENCE [LARGE SCALE GENOMIC DNA]</scope>
    <source>
        <strain evidence="2 3">FACHB-119</strain>
    </source>
</reference>
<feature type="transmembrane region" description="Helical" evidence="1">
    <location>
        <begin position="12"/>
        <end position="33"/>
    </location>
</feature>
<evidence type="ECO:0000313" key="3">
    <source>
        <dbReference type="Proteomes" id="UP000661112"/>
    </source>
</evidence>
<keyword evidence="3" id="KW-1185">Reference proteome</keyword>
<feature type="transmembrane region" description="Helical" evidence="1">
    <location>
        <begin position="102"/>
        <end position="124"/>
    </location>
</feature>
<evidence type="ECO:0000313" key="2">
    <source>
        <dbReference type="EMBL" id="MBD2505090.1"/>
    </source>
</evidence>